<feature type="region of interest" description="Disordered" evidence="1">
    <location>
        <begin position="236"/>
        <end position="275"/>
    </location>
</feature>
<name>A0A418B990_9STRA</name>
<dbReference type="VEuPathDB" id="FungiDB:H310_05856"/>
<evidence type="ECO:0000313" key="2">
    <source>
        <dbReference type="EMBL" id="RHY34776.1"/>
    </source>
</evidence>
<dbReference type="Proteomes" id="UP000285060">
    <property type="component" value="Unassembled WGS sequence"/>
</dbReference>
<accession>A0A418B990</accession>
<feature type="compositionally biased region" description="Low complexity" evidence="1">
    <location>
        <begin position="262"/>
        <end position="275"/>
    </location>
</feature>
<keyword evidence="3" id="KW-1185">Reference proteome</keyword>
<protein>
    <submittedName>
        <fullName evidence="2">Uncharacterized protein</fullName>
    </submittedName>
</protein>
<sequence length="275" mass="30873">MVIGRLDMHHAVSDGWERKTTTRFFQAPRHVPDDDADDSMSPFASFEQVLDTHQSDKSKISTQDVQVTVDIPVLLRHVMFVVNKVPELTSSSELPTASVSQLIETNDMHRTMSTTNLSHTESQAEELLQAVSIIESETSEAAQKRQVLKLFEWFKAQYAQLKGQVKDLQRHPAPPEKNPPKAVASRAASASTRYIEEDLSTFHEWKILNKVWSPSKSNARKADDLYWNNTPSTLGDRASVGFPVTPMERAMTTVPQSRKKQASASSRSSQRLPTV</sequence>
<reference evidence="2 3" key="1">
    <citation type="submission" date="2018-08" db="EMBL/GenBank/DDBJ databases">
        <title>Aphanomyces genome sequencing and annotation.</title>
        <authorList>
            <person name="Minardi D."/>
            <person name="Oidtmann B."/>
            <person name="Van Der Giezen M."/>
            <person name="Studholme D.J."/>
        </authorList>
    </citation>
    <scope>NUCLEOTIDE SEQUENCE [LARGE SCALE GENOMIC DNA]</scope>
    <source>
        <strain evidence="2 3">NJM0002</strain>
    </source>
</reference>
<dbReference type="EMBL" id="QUSY01000018">
    <property type="protein sequence ID" value="RHY34776.1"/>
    <property type="molecule type" value="Genomic_DNA"/>
</dbReference>
<evidence type="ECO:0000256" key="1">
    <source>
        <dbReference type="SAM" id="MobiDB-lite"/>
    </source>
</evidence>
<feature type="region of interest" description="Disordered" evidence="1">
    <location>
        <begin position="165"/>
        <end position="188"/>
    </location>
</feature>
<gene>
    <name evidence="2" type="ORF">DYB32_000644</name>
</gene>
<proteinExistence type="predicted"/>
<organism evidence="2 3">
    <name type="scientific">Aphanomyces invadans</name>
    <dbReference type="NCBI Taxonomy" id="157072"/>
    <lineage>
        <taxon>Eukaryota</taxon>
        <taxon>Sar</taxon>
        <taxon>Stramenopiles</taxon>
        <taxon>Oomycota</taxon>
        <taxon>Saprolegniomycetes</taxon>
        <taxon>Saprolegniales</taxon>
        <taxon>Verrucalvaceae</taxon>
        <taxon>Aphanomyces</taxon>
    </lineage>
</organism>
<dbReference type="VEuPathDB" id="FungiDB:H310_12943"/>
<evidence type="ECO:0000313" key="3">
    <source>
        <dbReference type="Proteomes" id="UP000285060"/>
    </source>
</evidence>
<feature type="compositionally biased region" description="Basic and acidic residues" evidence="1">
    <location>
        <begin position="165"/>
        <end position="174"/>
    </location>
</feature>
<dbReference type="AlphaFoldDB" id="A0A418B990"/>
<comment type="caution">
    <text evidence="2">The sequence shown here is derived from an EMBL/GenBank/DDBJ whole genome shotgun (WGS) entry which is preliminary data.</text>
</comment>